<evidence type="ECO:0000256" key="1">
    <source>
        <dbReference type="ARBA" id="ARBA00023295"/>
    </source>
</evidence>
<dbReference type="InterPro" id="IPR017853">
    <property type="entry name" value="GH"/>
</dbReference>
<dbReference type="PRINTS" id="PR00131">
    <property type="entry name" value="GLHYDRLASE1"/>
</dbReference>
<dbReference type="RefSeq" id="WP_125756255.1">
    <property type="nucleotide sequence ID" value="NZ_JBHTOK010000073.1"/>
</dbReference>
<dbReference type="PANTHER" id="PTHR10353:SF122">
    <property type="entry name" value="6-PHOSPHO-BETA-GLUCOSIDASE ASCB-RELATED"/>
    <property type="match status" value="1"/>
</dbReference>
<protein>
    <submittedName>
        <fullName evidence="3">Glycoside hydrolase family 1 protein</fullName>
        <ecNumber evidence="3">3.2.1.-</ecNumber>
    </submittedName>
</protein>
<dbReference type="EC" id="3.2.1.-" evidence="3"/>
<comment type="similarity">
    <text evidence="2">Belongs to the glycosyl hydrolase 1 family.</text>
</comment>
<gene>
    <name evidence="3" type="ORF">ACFQ5K_09715</name>
</gene>
<dbReference type="Gene3D" id="3.20.20.80">
    <property type="entry name" value="Glycosidases"/>
    <property type="match status" value="1"/>
</dbReference>
<comment type="caution">
    <text evidence="3">The sequence shown here is derived from an EMBL/GenBank/DDBJ whole genome shotgun (WGS) entry which is preliminary data.</text>
</comment>
<keyword evidence="4" id="KW-1185">Reference proteome</keyword>
<dbReference type="SUPFAM" id="SSF51445">
    <property type="entry name" value="(Trans)glycosidases"/>
    <property type="match status" value="1"/>
</dbReference>
<accession>A0ABW4CW51</accession>
<keyword evidence="1 3" id="KW-0326">Glycosidase</keyword>
<sequence>MAILKDGFYWGNSTSSMQTEGAALTDGKGPSVYDVRSQDIWESAIDEYHRYKEDIHLMAEAGVNCYRFQISWSRVCPTGDGDFNEAGIEFYSKLIDALISEGITPMACLYHFDMPQHLAEKYDGFISDHVVQAFIRYGKEMLSRFASKVPLWLTFNEQNHYGLPTVFSISGYSGNQSIRALYQIQQHVMVAHAAIANEVHTNYPGLKIGGMLAYQEVYPHSPLPEDVAAARKFGEFANFNLLSLFTTGRYSTEVLSFMHQQRLDDILDTDEMKTISQCRSDFISLSYYSTTTIDSTKIPLNTAPNLFLLKGEKANPYLSCNEWGWQIDPLGFRTALTDIYNRCGLPVFPIENGVGMREEWDGTHQIADDYRIAYHRDHIAALKDAVAYDGVDVLGYLVWGLIDIPSSKGDMDKRYGFVYVNRSNQETYDLQRVPKKSYEWLRRVTSSNGEVL</sequence>
<name>A0ABW4CW51_9LACO</name>
<dbReference type="EMBL" id="JBHTOK010000073">
    <property type="protein sequence ID" value="MFD1441649.1"/>
    <property type="molecule type" value="Genomic_DNA"/>
</dbReference>
<dbReference type="PANTHER" id="PTHR10353">
    <property type="entry name" value="GLYCOSYL HYDROLASE"/>
    <property type="match status" value="1"/>
</dbReference>
<organism evidence="3 4">
    <name type="scientific">Lacticaseibacillus hegangensis</name>
    <dbReference type="NCBI Taxonomy" id="2486010"/>
    <lineage>
        <taxon>Bacteria</taxon>
        <taxon>Bacillati</taxon>
        <taxon>Bacillota</taxon>
        <taxon>Bacilli</taxon>
        <taxon>Lactobacillales</taxon>
        <taxon>Lactobacillaceae</taxon>
        <taxon>Lacticaseibacillus</taxon>
    </lineage>
</organism>
<evidence type="ECO:0000256" key="2">
    <source>
        <dbReference type="RuleBase" id="RU003690"/>
    </source>
</evidence>
<evidence type="ECO:0000313" key="3">
    <source>
        <dbReference type="EMBL" id="MFD1441649.1"/>
    </source>
</evidence>
<reference evidence="4" key="1">
    <citation type="journal article" date="2019" name="Int. J. Syst. Evol. Microbiol.">
        <title>The Global Catalogue of Microorganisms (GCM) 10K type strain sequencing project: providing services to taxonomists for standard genome sequencing and annotation.</title>
        <authorList>
            <consortium name="The Broad Institute Genomics Platform"/>
            <consortium name="The Broad Institute Genome Sequencing Center for Infectious Disease"/>
            <person name="Wu L."/>
            <person name="Ma J."/>
        </authorList>
    </citation>
    <scope>NUCLEOTIDE SEQUENCE [LARGE SCALE GENOMIC DNA]</scope>
    <source>
        <strain evidence="4">CCM 8912</strain>
    </source>
</reference>
<dbReference type="Pfam" id="PF00232">
    <property type="entry name" value="Glyco_hydro_1"/>
    <property type="match status" value="1"/>
</dbReference>
<dbReference type="InterPro" id="IPR001360">
    <property type="entry name" value="Glyco_hydro_1"/>
</dbReference>
<keyword evidence="3" id="KW-0378">Hydrolase</keyword>
<evidence type="ECO:0000313" key="4">
    <source>
        <dbReference type="Proteomes" id="UP001597212"/>
    </source>
</evidence>
<dbReference type="Proteomes" id="UP001597212">
    <property type="component" value="Unassembled WGS sequence"/>
</dbReference>
<proteinExistence type="inferred from homology"/>
<dbReference type="GO" id="GO:0016798">
    <property type="term" value="F:hydrolase activity, acting on glycosyl bonds"/>
    <property type="evidence" value="ECO:0007669"/>
    <property type="project" value="UniProtKB-KW"/>
</dbReference>